<comment type="cofactor">
    <cofactor evidence="1 6">
        <name>FAD</name>
        <dbReference type="ChEBI" id="CHEBI:57692"/>
    </cofactor>
</comment>
<dbReference type="InterPro" id="IPR037069">
    <property type="entry name" value="AcylCoA_DH/ox_N_sf"/>
</dbReference>
<evidence type="ECO:0000259" key="9">
    <source>
        <dbReference type="Pfam" id="PF02771"/>
    </source>
</evidence>
<keyword evidence="3 6" id="KW-0285">Flavoprotein</keyword>
<name>A0A109INW1_9ACTN</name>
<dbReference type="OrthoDB" id="2769798at2"/>
<evidence type="ECO:0000256" key="3">
    <source>
        <dbReference type="ARBA" id="ARBA00022630"/>
    </source>
</evidence>
<dbReference type="Gene3D" id="1.20.140.10">
    <property type="entry name" value="Butyryl-CoA Dehydrogenase, subunit A, domain 3"/>
    <property type="match status" value="1"/>
</dbReference>
<dbReference type="PANTHER" id="PTHR43292:SF4">
    <property type="entry name" value="ACYL-COA DEHYDROGENASE FADE34"/>
    <property type="match status" value="1"/>
</dbReference>
<dbReference type="InterPro" id="IPR052161">
    <property type="entry name" value="Mycobact_Acyl-CoA_DH"/>
</dbReference>
<keyword evidence="11" id="KW-1185">Reference proteome</keyword>
<evidence type="ECO:0000256" key="5">
    <source>
        <dbReference type="ARBA" id="ARBA00023002"/>
    </source>
</evidence>
<dbReference type="Pfam" id="PF02770">
    <property type="entry name" value="Acyl-CoA_dh_M"/>
    <property type="match status" value="1"/>
</dbReference>
<evidence type="ECO:0000256" key="6">
    <source>
        <dbReference type="RuleBase" id="RU362125"/>
    </source>
</evidence>
<evidence type="ECO:0000259" key="8">
    <source>
        <dbReference type="Pfam" id="PF02770"/>
    </source>
</evidence>
<dbReference type="FunFam" id="2.40.110.10:FF:000011">
    <property type="entry name" value="Acyl-CoA dehydrogenase FadE34"/>
    <property type="match status" value="1"/>
</dbReference>
<dbReference type="PANTHER" id="PTHR43292">
    <property type="entry name" value="ACYL-COA DEHYDROGENASE"/>
    <property type="match status" value="1"/>
</dbReference>
<gene>
    <name evidence="10" type="ORF">GA0070623_1595</name>
</gene>
<feature type="domain" description="Acyl-CoA dehydrogenase/oxidase N-terminal" evidence="9">
    <location>
        <begin position="8"/>
        <end position="116"/>
    </location>
</feature>
<dbReference type="Gene3D" id="1.10.540.10">
    <property type="entry name" value="Acyl-CoA dehydrogenase/oxidase, N-terminal domain"/>
    <property type="match status" value="1"/>
</dbReference>
<protein>
    <submittedName>
        <fullName evidence="10">Acyl-CoA dehydrogenase</fullName>
    </submittedName>
</protein>
<dbReference type="InterPro" id="IPR013786">
    <property type="entry name" value="AcylCoA_DH/ox_N"/>
</dbReference>
<proteinExistence type="inferred from homology"/>
<dbReference type="InterPro" id="IPR009075">
    <property type="entry name" value="AcylCo_DH/oxidase_C"/>
</dbReference>
<dbReference type="AlphaFoldDB" id="A0A109INW1"/>
<dbReference type="Gene3D" id="2.40.110.10">
    <property type="entry name" value="Butyryl-CoA Dehydrogenase, subunit A, domain 2"/>
    <property type="match status" value="1"/>
</dbReference>
<feature type="domain" description="Acyl-CoA dehydrogenase/oxidase C-terminal" evidence="7">
    <location>
        <begin position="228"/>
        <end position="378"/>
    </location>
</feature>
<dbReference type="Pfam" id="PF02771">
    <property type="entry name" value="Acyl-CoA_dh_N"/>
    <property type="match status" value="1"/>
</dbReference>
<dbReference type="InterPro" id="IPR006091">
    <property type="entry name" value="Acyl-CoA_Oxase/DH_mid-dom"/>
</dbReference>
<feature type="domain" description="Acyl-CoA oxidase/dehydrogenase middle" evidence="8">
    <location>
        <begin position="121"/>
        <end position="202"/>
    </location>
</feature>
<comment type="similarity">
    <text evidence="2 6">Belongs to the acyl-CoA dehydrogenase family.</text>
</comment>
<dbReference type="Pfam" id="PF00441">
    <property type="entry name" value="Acyl-CoA_dh_1"/>
    <property type="match status" value="1"/>
</dbReference>
<evidence type="ECO:0000259" key="7">
    <source>
        <dbReference type="Pfam" id="PF00441"/>
    </source>
</evidence>
<organism evidence="10 11">
    <name type="scientific">Micromonospora rifamycinica</name>
    <dbReference type="NCBI Taxonomy" id="291594"/>
    <lineage>
        <taxon>Bacteria</taxon>
        <taxon>Bacillati</taxon>
        <taxon>Actinomycetota</taxon>
        <taxon>Actinomycetes</taxon>
        <taxon>Micromonosporales</taxon>
        <taxon>Micromonosporaceae</taxon>
        <taxon>Micromonospora</taxon>
    </lineage>
</organism>
<evidence type="ECO:0000256" key="4">
    <source>
        <dbReference type="ARBA" id="ARBA00022827"/>
    </source>
</evidence>
<evidence type="ECO:0000256" key="2">
    <source>
        <dbReference type="ARBA" id="ARBA00009347"/>
    </source>
</evidence>
<dbReference type="SUPFAM" id="SSF56645">
    <property type="entry name" value="Acyl-CoA dehydrogenase NM domain-like"/>
    <property type="match status" value="1"/>
</dbReference>
<evidence type="ECO:0000256" key="1">
    <source>
        <dbReference type="ARBA" id="ARBA00001974"/>
    </source>
</evidence>
<keyword evidence="4 6" id="KW-0274">FAD</keyword>
<dbReference type="SUPFAM" id="SSF47203">
    <property type="entry name" value="Acyl-CoA dehydrogenase C-terminal domain-like"/>
    <property type="match status" value="1"/>
</dbReference>
<evidence type="ECO:0000313" key="10">
    <source>
        <dbReference type="EMBL" id="SCG48591.1"/>
    </source>
</evidence>
<dbReference type="InterPro" id="IPR009100">
    <property type="entry name" value="AcylCoA_DH/oxidase_NM_dom_sf"/>
</dbReference>
<dbReference type="InterPro" id="IPR046373">
    <property type="entry name" value="Acyl-CoA_Oxase/DH_mid-dom_sf"/>
</dbReference>
<keyword evidence="5 6" id="KW-0560">Oxidoreductase</keyword>
<evidence type="ECO:0000313" key="11">
    <source>
        <dbReference type="Proteomes" id="UP000198226"/>
    </source>
</evidence>
<dbReference type="GO" id="GO:0005886">
    <property type="term" value="C:plasma membrane"/>
    <property type="evidence" value="ECO:0007669"/>
    <property type="project" value="TreeGrafter"/>
</dbReference>
<accession>A0A109INW1</accession>
<sequence>MNLHDDPAEAAFRAGLRDWLRSRLPDDDPSRSWSTDELRAWSRDLAEAGYAGITWPREYGGRGLSATYQAIFVEETARAGAPDHINIIGMNMVGPTLIAHGTDAQKSRYLPGILSGRTLFCQGFSEPEAGSDLAAVRTAARRAEPDGYLLDGEKVWSSYAHLADHCLLLARTGPAEPKHRGLTCFLLDMRAPGVKVSPLRQLNGDTDFNQIVLVDAPVGDADVVGEVGRGWSVALSTLAHERGTFGITLTARLVAQFDRLLRLVREADAAGDPAVRRELAVLHARLQGLRYTGYRSLATLRRSGEPGAEASILKLEWSLLHQRVCALALRVQGPAALLDGADAAWQGYWQRQRLRSRANTIEGGTSEILRGIVAERVLGLPRSRQ</sequence>
<dbReference type="RefSeq" id="WP_067302574.1">
    <property type="nucleotide sequence ID" value="NZ_CP109472.1"/>
</dbReference>
<dbReference type="GO" id="GO:0050660">
    <property type="term" value="F:flavin adenine dinucleotide binding"/>
    <property type="evidence" value="ECO:0007669"/>
    <property type="project" value="InterPro"/>
</dbReference>
<dbReference type="InterPro" id="IPR036250">
    <property type="entry name" value="AcylCo_DH-like_C"/>
</dbReference>
<dbReference type="Proteomes" id="UP000198226">
    <property type="component" value="Chromosome I"/>
</dbReference>
<dbReference type="GO" id="GO:0016627">
    <property type="term" value="F:oxidoreductase activity, acting on the CH-CH group of donors"/>
    <property type="evidence" value="ECO:0007669"/>
    <property type="project" value="InterPro"/>
</dbReference>
<dbReference type="EMBL" id="LT607752">
    <property type="protein sequence ID" value="SCG48591.1"/>
    <property type="molecule type" value="Genomic_DNA"/>
</dbReference>
<reference evidence="11" key="1">
    <citation type="submission" date="2016-06" db="EMBL/GenBank/DDBJ databases">
        <authorList>
            <person name="Varghese N."/>
            <person name="Submissions Spin"/>
        </authorList>
    </citation>
    <scope>NUCLEOTIDE SEQUENCE [LARGE SCALE GENOMIC DNA]</scope>
    <source>
        <strain evidence="11">DSM 44983</strain>
    </source>
</reference>